<gene>
    <name evidence="1" type="ORF">VTAP4600_A1940</name>
</gene>
<dbReference type="Proteomes" id="UP000235828">
    <property type="component" value="Chromosome A"/>
</dbReference>
<reference evidence="1 2" key="1">
    <citation type="submission" date="2017-10" db="EMBL/GenBank/DDBJ databases">
        <authorList>
            <person name="Banno H."/>
            <person name="Chua N.-H."/>
        </authorList>
    </citation>
    <scope>NUCLEOTIDE SEQUENCE [LARGE SCALE GENOMIC DNA]</scope>
    <source>
        <strain evidence="1">Vibrio tapetis CECT4600</strain>
    </source>
</reference>
<proteinExistence type="predicted"/>
<accession>A0A2N8ZDC6</accession>
<sequence>MNELKGLLADLDDKKITLSVRGLFYDQINLKVNGCYVFTHSKTSDKFEAQIGFLSKLHEDGRLYNPKVSKTAKIHVKQTITDNRKLPAKKVQNFGKSLESYAKLSLTKSRPESDEVREMEELIAEMRPLNFRTSKQLSKYIVDNNLGGKYPTISGVARMKNASDEWDFKGGFPPDIYKMICIRLGLRNQGTSTRLIGFSSYKSLI</sequence>
<keyword evidence="2" id="KW-1185">Reference proteome</keyword>
<organism evidence="1 2">
    <name type="scientific">Vibrio tapetis subsp. tapetis</name>
    <dbReference type="NCBI Taxonomy" id="1671868"/>
    <lineage>
        <taxon>Bacteria</taxon>
        <taxon>Pseudomonadati</taxon>
        <taxon>Pseudomonadota</taxon>
        <taxon>Gammaproteobacteria</taxon>
        <taxon>Vibrionales</taxon>
        <taxon>Vibrionaceae</taxon>
        <taxon>Vibrio</taxon>
    </lineage>
</organism>
<dbReference type="AlphaFoldDB" id="A0A2N8ZDC6"/>
<dbReference type="OrthoDB" id="7066880at2"/>
<evidence type="ECO:0000313" key="1">
    <source>
        <dbReference type="EMBL" id="SON49919.1"/>
    </source>
</evidence>
<dbReference type="KEGG" id="vta:A1940"/>
<dbReference type="RefSeq" id="WP_102522501.1">
    <property type="nucleotide sequence ID" value="NZ_LT960611.1"/>
</dbReference>
<protein>
    <submittedName>
        <fullName evidence="1">Uncharacterized protein</fullName>
    </submittedName>
</protein>
<evidence type="ECO:0000313" key="2">
    <source>
        <dbReference type="Proteomes" id="UP000235828"/>
    </source>
</evidence>
<dbReference type="EMBL" id="LT960611">
    <property type="protein sequence ID" value="SON49919.1"/>
    <property type="molecule type" value="Genomic_DNA"/>
</dbReference>
<name>A0A2N8ZDC6_9VIBR</name>